<dbReference type="EMBL" id="JAKREW010000072">
    <property type="protein sequence ID" value="MCG7509123.1"/>
    <property type="molecule type" value="Genomic_DNA"/>
</dbReference>
<dbReference type="SUPFAM" id="SSF46689">
    <property type="entry name" value="Homeodomain-like"/>
    <property type="match status" value="1"/>
</dbReference>
<evidence type="ECO:0000256" key="5">
    <source>
        <dbReference type="SAM" id="MobiDB-lite"/>
    </source>
</evidence>
<evidence type="ECO:0000256" key="2">
    <source>
        <dbReference type="ARBA" id="ARBA00023125"/>
    </source>
</evidence>
<feature type="DNA-binding region" description="H-T-H motif" evidence="4">
    <location>
        <begin position="55"/>
        <end position="74"/>
    </location>
</feature>
<dbReference type="PROSITE" id="PS50977">
    <property type="entry name" value="HTH_TETR_2"/>
    <property type="match status" value="1"/>
</dbReference>
<dbReference type="Pfam" id="PF00440">
    <property type="entry name" value="TetR_N"/>
    <property type="match status" value="1"/>
</dbReference>
<dbReference type="PANTHER" id="PTHR30055:SF234">
    <property type="entry name" value="HTH-TYPE TRANSCRIPTIONAL REGULATOR BETI"/>
    <property type="match status" value="1"/>
</dbReference>
<dbReference type="PANTHER" id="PTHR30055">
    <property type="entry name" value="HTH-TYPE TRANSCRIPTIONAL REGULATOR RUTR"/>
    <property type="match status" value="1"/>
</dbReference>
<feature type="domain" description="HTH tetR-type" evidence="6">
    <location>
        <begin position="32"/>
        <end position="92"/>
    </location>
</feature>
<evidence type="ECO:0000256" key="3">
    <source>
        <dbReference type="ARBA" id="ARBA00023163"/>
    </source>
</evidence>
<keyword evidence="3" id="KW-0804">Transcription</keyword>
<evidence type="ECO:0000256" key="1">
    <source>
        <dbReference type="ARBA" id="ARBA00023015"/>
    </source>
</evidence>
<comment type="caution">
    <text evidence="7">The sequence shown here is derived from an EMBL/GenBank/DDBJ whole genome shotgun (WGS) entry which is preliminary data.</text>
</comment>
<name>A0ABS9QNU9_9HYPH</name>
<dbReference type="InterPro" id="IPR036271">
    <property type="entry name" value="Tet_transcr_reg_TetR-rel_C_sf"/>
</dbReference>
<evidence type="ECO:0000313" key="7">
    <source>
        <dbReference type="EMBL" id="MCG7509123.1"/>
    </source>
</evidence>
<dbReference type="PRINTS" id="PR00455">
    <property type="entry name" value="HTHTETR"/>
</dbReference>
<gene>
    <name evidence="7" type="ORF">L4923_29225</name>
</gene>
<evidence type="ECO:0000313" key="8">
    <source>
        <dbReference type="Proteomes" id="UP001201701"/>
    </source>
</evidence>
<evidence type="ECO:0000259" key="6">
    <source>
        <dbReference type="PROSITE" id="PS50977"/>
    </source>
</evidence>
<accession>A0ABS9QNU9</accession>
<reference evidence="7 8" key="1">
    <citation type="submission" date="2022-02" db="EMBL/GenBank/DDBJ databases">
        <title>Draft genome sequence of Mezorhizobium retamae strain IRAMC:0171 isolated from Retama raetam nodules.</title>
        <authorList>
            <person name="Bengaied R."/>
            <person name="Sbissi I."/>
            <person name="Huber K."/>
            <person name="Ghodbane F."/>
            <person name="Nouioui I."/>
            <person name="Tarhouni M."/>
            <person name="Gtari M."/>
        </authorList>
    </citation>
    <scope>NUCLEOTIDE SEQUENCE [LARGE SCALE GENOMIC DNA]</scope>
    <source>
        <strain evidence="7 8">IRAMC:0171</strain>
    </source>
</reference>
<dbReference type="InterPro" id="IPR050109">
    <property type="entry name" value="HTH-type_TetR-like_transc_reg"/>
</dbReference>
<sequence length="227" mass="25091">MVQRKAATAEKTQTAPAKRPAARRDRRRERGEASVQRIIDAAIDLIADAGFSSLTMQAIAAQAGASNALVVFHFGNKENLLRAVLQYLSDQYDALWTTLVRAPGLSPVQRVQGAVECGRRFARQHPKWVSVFVIFGSDRKSMQIYKEIGLPGDLAYNAEASELLAEIVRLGNYTDVDPKTLSESLNCLVQGAWYWGHLNPPDRDSEVPAKTIATLLHHAFPRHFAPA</sequence>
<evidence type="ECO:0000256" key="4">
    <source>
        <dbReference type="PROSITE-ProRule" id="PRU00335"/>
    </source>
</evidence>
<keyword evidence="8" id="KW-1185">Reference proteome</keyword>
<feature type="region of interest" description="Disordered" evidence="5">
    <location>
        <begin position="1"/>
        <end position="31"/>
    </location>
</feature>
<organism evidence="7 8">
    <name type="scientific">Mesorhizobium retamae</name>
    <dbReference type="NCBI Taxonomy" id="2912854"/>
    <lineage>
        <taxon>Bacteria</taxon>
        <taxon>Pseudomonadati</taxon>
        <taxon>Pseudomonadota</taxon>
        <taxon>Alphaproteobacteria</taxon>
        <taxon>Hyphomicrobiales</taxon>
        <taxon>Phyllobacteriaceae</taxon>
        <taxon>Mesorhizobium</taxon>
    </lineage>
</organism>
<dbReference type="Proteomes" id="UP001201701">
    <property type="component" value="Unassembled WGS sequence"/>
</dbReference>
<dbReference type="SUPFAM" id="SSF48498">
    <property type="entry name" value="Tetracyclin repressor-like, C-terminal domain"/>
    <property type="match status" value="1"/>
</dbReference>
<dbReference type="InterPro" id="IPR001647">
    <property type="entry name" value="HTH_TetR"/>
</dbReference>
<dbReference type="InterPro" id="IPR009057">
    <property type="entry name" value="Homeodomain-like_sf"/>
</dbReference>
<proteinExistence type="predicted"/>
<keyword evidence="2 4" id="KW-0238">DNA-binding</keyword>
<protein>
    <submittedName>
        <fullName evidence="7">TetR/AcrR family transcriptional regulator</fullName>
    </submittedName>
</protein>
<dbReference type="RefSeq" id="WP_239370620.1">
    <property type="nucleotide sequence ID" value="NZ_JAKREW010000072.1"/>
</dbReference>
<keyword evidence="1" id="KW-0805">Transcription regulation</keyword>
<dbReference type="Gene3D" id="1.10.357.10">
    <property type="entry name" value="Tetracycline Repressor, domain 2"/>
    <property type="match status" value="1"/>
</dbReference>